<dbReference type="Proteomes" id="UP000197003">
    <property type="component" value="Chromosome"/>
</dbReference>
<keyword evidence="1" id="KW-0732">Signal</keyword>
<evidence type="ECO:0000313" key="2">
    <source>
        <dbReference type="EMBL" id="ASD64435.1"/>
    </source>
</evidence>
<dbReference type="AlphaFoldDB" id="A0A1Z3NAH5"/>
<dbReference type="OrthoDB" id="5296696at2"/>
<gene>
    <name evidence="2" type="ORF">B9G79_13090</name>
</gene>
<dbReference type="RefSeq" id="WP_088565905.1">
    <property type="nucleotide sequence ID" value="NZ_CP020946.1"/>
</dbReference>
<dbReference type="EMBL" id="CP020946">
    <property type="protein sequence ID" value="ASD64435.1"/>
    <property type="molecule type" value="Genomic_DNA"/>
</dbReference>
<accession>A0A1Z3NAH5</accession>
<feature type="chain" id="PRO_5013278008" evidence="1">
    <location>
        <begin position="22"/>
        <end position="71"/>
    </location>
</feature>
<sequence length="71" mass="7697">MRINLKLVLLCLLLINVVSCASVGPKDPTKQVHVTEAFIYPEYRQTVAVAEEFSRKQVAAAGTSRAPASVP</sequence>
<protein>
    <submittedName>
        <fullName evidence="2">Uncharacterized protein</fullName>
    </submittedName>
</protein>
<organism evidence="2 3">
    <name type="scientific">Bdellovibrio bacteriovorus</name>
    <dbReference type="NCBI Taxonomy" id="959"/>
    <lineage>
        <taxon>Bacteria</taxon>
        <taxon>Pseudomonadati</taxon>
        <taxon>Bdellovibrionota</taxon>
        <taxon>Bdellovibrionia</taxon>
        <taxon>Bdellovibrionales</taxon>
        <taxon>Pseudobdellovibrionaceae</taxon>
        <taxon>Bdellovibrio</taxon>
    </lineage>
</organism>
<proteinExistence type="predicted"/>
<name>A0A1Z3NAH5_BDEBC</name>
<reference evidence="2 3" key="1">
    <citation type="submission" date="2017-04" db="EMBL/GenBank/DDBJ databases">
        <title>Whole genome sequence of Bdellovibrio bacteriovorus strain SSB218315.</title>
        <authorList>
            <person name="Oyedara O."/>
            <person name="Rodriguez-Perez M.A."/>
        </authorList>
    </citation>
    <scope>NUCLEOTIDE SEQUENCE [LARGE SCALE GENOMIC DNA]</scope>
    <source>
        <strain evidence="2 3">SSB218315</strain>
    </source>
</reference>
<feature type="signal peptide" evidence="1">
    <location>
        <begin position="1"/>
        <end position="21"/>
    </location>
</feature>
<evidence type="ECO:0000256" key="1">
    <source>
        <dbReference type="SAM" id="SignalP"/>
    </source>
</evidence>
<evidence type="ECO:0000313" key="3">
    <source>
        <dbReference type="Proteomes" id="UP000197003"/>
    </source>
</evidence>